<dbReference type="PANTHER" id="PTHR31157">
    <property type="entry name" value="SCP DOMAIN-CONTAINING PROTEIN"/>
    <property type="match status" value="1"/>
</dbReference>
<dbReference type="CDD" id="cd05379">
    <property type="entry name" value="CAP_bacterial"/>
    <property type="match status" value="1"/>
</dbReference>
<evidence type="ECO:0000259" key="2">
    <source>
        <dbReference type="Pfam" id="PF00188"/>
    </source>
</evidence>
<evidence type="ECO:0000313" key="4">
    <source>
        <dbReference type="Proteomes" id="UP001500426"/>
    </source>
</evidence>
<dbReference type="RefSeq" id="WP_345094841.1">
    <property type="nucleotide sequence ID" value="NZ_BAABCS010000020.1"/>
</dbReference>
<dbReference type="EMBL" id="BAABCS010000020">
    <property type="protein sequence ID" value="GAA4056281.1"/>
    <property type="molecule type" value="Genomic_DNA"/>
</dbReference>
<keyword evidence="1" id="KW-0732">Signal</keyword>
<keyword evidence="4" id="KW-1185">Reference proteome</keyword>
<dbReference type="Gene3D" id="3.40.33.10">
    <property type="entry name" value="CAP"/>
    <property type="match status" value="1"/>
</dbReference>
<feature type="chain" id="PRO_5045789990" evidence="1">
    <location>
        <begin position="23"/>
        <end position="165"/>
    </location>
</feature>
<gene>
    <name evidence="3" type="ORF">GCM10022388_23580</name>
</gene>
<protein>
    <submittedName>
        <fullName evidence="3">CAP domain-containing protein</fullName>
    </submittedName>
</protein>
<dbReference type="SUPFAM" id="SSF55797">
    <property type="entry name" value="PR-1-like"/>
    <property type="match status" value="1"/>
</dbReference>
<dbReference type="Pfam" id="PF00188">
    <property type="entry name" value="CAP"/>
    <property type="match status" value="1"/>
</dbReference>
<organism evidence="3 4">
    <name type="scientific">Flavobacterium chungnamense</name>
    <dbReference type="NCBI Taxonomy" id="706182"/>
    <lineage>
        <taxon>Bacteria</taxon>
        <taxon>Pseudomonadati</taxon>
        <taxon>Bacteroidota</taxon>
        <taxon>Flavobacteriia</taxon>
        <taxon>Flavobacteriales</taxon>
        <taxon>Flavobacteriaceae</taxon>
        <taxon>Flavobacterium</taxon>
    </lineage>
</organism>
<feature type="domain" description="SCP" evidence="2">
    <location>
        <begin position="51"/>
        <end position="159"/>
    </location>
</feature>
<dbReference type="PROSITE" id="PS51257">
    <property type="entry name" value="PROKAR_LIPOPROTEIN"/>
    <property type="match status" value="1"/>
</dbReference>
<comment type="caution">
    <text evidence="3">The sequence shown here is derived from an EMBL/GenBank/DDBJ whole genome shotgun (WGS) entry which is preliminary data.</text>
</comment>
<dbReference type="PANTHER" id="PTHR31157:SF1">
    <property type="entry name" value="SCP DOMAIN-CONTAINING PROTEIN"/>
    <property type="match status" value="1"/>
</dbReference>
<evidence type="ECO:0000256" key="1">
    <source>
        <dbReference type="SAM" id="SignalP"/>
    </source>
</evidence>
<feature type="signal peptide" evidence="1">
    <location>
        <begin position="1"/>
        <end position="22"/>
    </location>
</feature>
<sequence length="165" mass="18868">MKTKLLRLFVPMALVFTMISCSPDSKEDEQAPAQLITDYDYTQDEMKLAQVINEYRVSQGLNSLEIINHISYKSLEHNQYMIDNNVVNHDYFEERSNNIIQLLGAVKVGENIAYNFSTPNAALYAWLQSPGHKANLDGDYTHFGISITVNPATGKKYYTNMFMKK</sequence>
<dbReference type="InterPro" id="IPR014044">
    <property type="entry name" value="CAP_dom"/>
</dbReference>
<name>A0ABP7UZJ8_9FLAO</name>
<accession>A0ABP7UZJ8</accession>
<proteinExistence type="predicted"/>
<dbReference type="Proteomes" id="UP001500426">
    <property type="component" value="Unassembled WGS sequence"/>
</dbReference>
<evidence type="ECO:0000313" key="3">
    <source>
        <dbReference type="EMBL" id="GAA4056281.1"/>
    </source>
</evidence>
<reference evidence="4" key="1">
    <citation type="journal article" date="2019" name="Int. J. Syst. Evol. Microbiol.">
        <title>The Global Catalogue of Microorganisms (GCM) 10K type strain sequencing project: providing services to taxonomists for standard genome sequencing and annotation.</title>
        <authorList>
            <consortium name="The Broad Institute Genomics Platform"/>
            <consortium name="The Broad Institute Genome Sequencing Center for Infectious Disease"/>
            <person name="Wu L."/>
            <person name="Ma J."/>
        </authorList>
    </citation>
    <scope>NUCLEOTIDE SEQUENCE [LARGE SCALE GENOMIC DNA]</scope>
    <source>
        <strain evidence="4">JCM 17068</strain>
    </source>
</reference>
<dbReference type="InterPro" id="IPR035940">
    <property type="entry name" value="CAP_sf"/>
</dbReference>